<dbReference type="AlphaFoldDB" id="A0A183N2U8"/>
<evidence type="ECO:0000313" key="2">
    <source>
        <dbReference type="Proteomes" id="UP000277204"/>
    </source>
</evidence>
<keyword evidence="2" id="KW-1185">Reference proteome</keyword>
<sequence>MSSSDENDNQLTKILNTKIECKTAYFTSKQTCVVVVVVCECCNILKQTLPKLQN</sequence>
<protein>
    <submittedName>
        <fullName evidence="1">Uncharacterized protein</fullName>
    </submittedName>
</protein>
<accession>A0A183N2U8</accession>
<gene>
    <name evidence="1" type="ORF">SMRZ_LOCUS22623</name>
</gene>
<name>A0A183N2U8_9TREM</name>
<dbReference type="EMBL" id="UZAI01019262">
    <property type="protein sequence ID" value="VDP44000.1"/>
    <property type="molecule type" value="Genomic_DNA"/>
</dbReference>
<reference evidence="1 2" key="1">
    <citation type="submission" date="2018-11" db="EMBL/GenBank/DDBJ databases">
        <authorList>
            <consortium name="Pathogen Informatics"/>
        </authorList>
    </citation>
    <scope>NUCLEOTIDE SEQUENCE [LARGE SCALE GENOMIC DNA]</scope>
    <source>
        <strain evidence="1 2">Zambia</strain>
    </source>
</reference>
<dbReference type="Proteomes" id="UP000277204">
    <property type="component" value="Unassembled WGS sequence"/>
</dbReference>
<organism evidence="1 2">
    <name type="scientific">Schistosoma margrebowiei</name>
    <dbReference type="NCBI Taxonomy" id="48269"/>
    <lineage>
        <taxon>Eukaryota</taxon>
        <taxon>Metazoa</taxon>
        <taxon>Spiralia</taxon>
        <taxon>Lophotrochozoa</taxon>
        <taxon>Platyhelminthes</taxon>
        <taxon>Trematoda</taxon>
        <taxon>Digenea</taxon>
        <taxon>Strigeidida</taxon>
        <taxon>Schistosomatoidea</taxon>
        <taxon>Schistosomatidae</taxon>
        <taxon>Schistosoma</taxon>
    </lineage>
</organism>
<evidence type="ECO:0000313" key="1">
    <source>
        <dbReference type="EMBL" id="VDP44000.1"/>
    </source>
</evidence>
<proteinExistence type="predicted"/>